<evidence type="ECO:0000313" key="2">
    <source>
        <dbReference type="EMBL" id="NDY93844.1"/>
    </source>
</evidence>
<comment type="caution">
    <text evidence="2">The sequence shown here is derived from an EMBL/GenBank/DDBJ whole genome shotgun (WGS) entry which is preliminary data.</text>
</comment>
<name>A0A7C9TN89_9BURK</name>
<gene>
    <name evidence="2" type="ORF">G3A44_21875</name>
</gene>
<dbReference type="RefSeq" id="WP_163459871.1">
    <property type="nucleotide sequence ID" value="NZ_JAAGOH010000050.1"/>
</dbReference>
<sequence length="111" mass="12278">MAPPSPPPILKEALLARLATVHGLEARPSPVAGGTALFFHGREFAHFHHAQEIDVQMGRPLIQTLGLKAPGDSIQHPRRAPSSPWIELRFHTPEEVEQVAAWIMEALKQRS</sequence>
<dbReference type="Proteomes" id="UP000484255">
    <property type="component" value="Unassembled WGS sequence"/>
</dbReference>
<organism evidence="2 3">
    <name type="scientific">Ideonella livida</name>
    <dbReference type="NCBI Taxonomy" id="2707176"/>
    <lineage>
        <taxon>Bacteria</taxon>
        <taxon>Pseudomonadati</taxon>
        <taxon>Pseudomonadota</taxon>
        <taxon>Betaproteobacteria</taxon>
        <taxon>Burkholderiales</taxon>
        <taxon>Sphaerotilaceae</taxon>
        <taxon>Ideonella</taxon>
    </lineage>
</organism>
<evidence type="ECO:0000313" key="3">
    <source>
        <dbReference type="Proteomes" id="UP000484255"/>
    </source>
</evidence>
<proteinExistence type="predicted"/>
<dbReference type="Pfam" id="PF17648">
    <property type="entry name" value="Luciferase"/>
    <property type="match status" value="1"/>
</dbReference>
<evidence type="ECO:0000259" key="1">
    <source>
        <dbReference type="Pfam" id="PF17648"/>
    </source>
</evidence>
<keyword evidence="3" id="KW-1185">Reference proteome</keyword>
<accession>A0A7C9TN89</accession>
<dbReference type="InterPro" id="IPR040841">
    <property type="entry name" value="Luciferase_dom"/>
</dbReference>
<dbReference type="EMBL" id="JAAGOH010000050">
    <property type="protein sequence ID" value="NDY93844.1"/>
    <property type="molecule type" value="Genomic_DNA"/>
</dbReference>
<protein>
    <recommendedName>
        <fullName evidence="1">Luciferase domain-containing protein</fullName>
    </recommendedName>
</protein>
<reference evidence="2 3" key="1">
    <citation type="submission" date="2020-02" db="EMBL/GenBank/DDBJ databases">
        <title>Ideonella bacterium strain TBM-1.</title>
        <authorList>
            <person name="Chen W.-M."/>
        </authorList>
    </citation>
    <scope>NUCLEOTIDE SEQUENCE [LARGE SCALE GENOMIC DNA]</scope>
    <source>
        <strain evidence="2 3">TBM-1</strain>
    </source>
</reference>
<feature type="domain" description="Luciferase" evidence="1">
    <location>
        <begin position="41"/>
        <end position="104"/>
    </location>
</feature>
<dbReference type="AlphaFoldDB" id="A0A7C9TN89"/>